<dbReference type="AlphaFoldDB" id="A0ABD5NNB4"/>
<evidence type="ECO:0000256" key="1">
    <source>
        <dbReference type="SAM" id="MobiDB-lite"/>
    </source>
</evidence>
<feature type="transmembrane region" description="Helical" evidence="2">
    <location>
        <begin position="211"/>
        <end position="231"/>
    </location>
</feature>
<protein>
    <recommendedName>
        <fullName evidence="5">ABC-2 type transport system permease protein</fullName>
    </recommendedName>
</protein>
<feature type="transmembrane region" description="Helical" evidence="2">
    <location>
        <begin position="502"/>
        <end position="521"/>
    </location>
</feature>
<accession>A0ABD5NNB4</accession>
<feature type="region of interest" description="Disordered" evidence="1">
    <location>
        <begin position="1"/>
        <end position="61"/>
    </location>
</feature>
<keyword evidence="2" id="KW-0472">Membrane</keyword>
<feature type="transmembrane region" description="Helical" evidence="2">
    <location>
        <begin position="410"/>
        <end position="433"/>
    </location>
</feature>
<dbReference type="EMBL" id="JBHSAQ010000003">
    <property type="protein sequence ID" value="MFC3958225.1"/>
    <property type="molecule type" value="Genomic_DNA"/>
</dbReference>
<feature type="transmembrane region" description="Helical" evidence="2">
    <location>
        <begin position="238"/>
        <end position="260"/>
    </location>
</feature>
<dbReference type="GeneID" id="73904162"/>
<name>A0ABD5NNB4_9EURY</name>
<keyword evidence="2" id="KW-0812">Transmembrane</keyword>
<keyword evidence="4" id="KW-1185">Reference proteome</keyword>
<feature type="compositionally biased region" description="Basic and acidic residues" evidence="1">
    <location>
        <begin position="7"/>
        <end position="21"/>
    </location>
</feature>
<evidence type="ECO:0000256" key="2">
    <source>
        <dbReference type="SAM" id="Phobius"/>
    </source>
</evidence>
<comment type="caution">
    <text evidence="3">The sequence shown here is derived from an EMBL/GenBank/DDBJ whole genome shotgun (WGS) entry which is preliminary data.</text>
</comment>
<organism evidence="3 4">
    <name type="scientific">Halovivax cerinus</name>
    <dbReference type="NCBI Taxonomy" id="1487865"/>
    <lineage>
        <taxon>Archaea</taxon>
        <taxon>Methanobacteriati</taxon>
        <taxon>Methanobacteriota</taxon>
        <taxon>Stenosarchaea group</taxon>
        <taxon>Halobacteria</taxon>
        <taxon>Halobacteriales</taxon>
        <taxon>Natrialbaceae</taxon>
        <taxon>Halovivax</taxon>
    </lineage>
</organism>
<evidence type="ECO:0000313" key="3">
    <source>
        <dbReference type="EMBL" id="MFC3958225.1"/>
    </source>
</evidence>
<proteinExistence type="predicted"/>
<dbReference type="Proteomes" id="UP001595846">
    <property type="component" value="Unassembled WGS sequence"/>
</dbReference>
<feature type="transmembrane region" description="Helical" evidence="2">
    <location>
        <begin position="124"/>
        <end position="145"/>
    </location>
</feature>
<feature type="transmembrane region" description="Helical" evidence="2">
    <location>
        <begin position="474"/>
        <end position="496"/>
    </location>
</feature>
<feature type="compositionally biased region" description="Low complexity" evidence="1">
    <location>
        <begin position="27"/>
        <end position="59"/>
    </location>
</feature>
<feature type="transmembrane region" description="Helical" evidence="2">
    <location>
        <begin position="368"/>
        <end position="385"/>
    </location>
</feature>
<feature type="transmembrane region" description="Helical" evidence="2">
    <location>
        <begin position="92"/>
        <end position="112"/>
    </location>
</feature>
<feature type="transmembrane region" description="Helical" evidence="2">
    <location>
        <begin position="439"/>
        <end position="462"/>
    </location>
</feature>
<reference evidence="3 4" key="1">
    <citation type="journal article" date="2019" name="Int. J. Syst. Evol. Microbiol.">
        <title>The Global Catalogue of Microorganisms (GCM) 10K type strain sequencing project: providing services to taxonomists for standard genome sequencing and annotation.</title>
        <authorList>
            <consortium name="The Broad Institute Genomics Platform"/>
            <consortium name="The Broad Institute Genome Sequencing Center for Infectious Disease"/>
            <person name="Wu L."/>
            <person name="Ma J."/>
        </authorList>
    </citation>
    <scope>NUCLEOTIDE SEQUENCE [LARGE SCALE GENOMIC DNA]</scope>
    <source>
        <strain evidence="3 4">IBRC-M 10256</strain>
    </source>
</reference>
<gene>
    <name evidence="3" type="ORF">ACFOUR_07560</name>
</gene>
<evidence type="ECO:0000313" key="4">
    <source>
        <dbReference type="Proteomes" id="UP001595846"/>
    </source>
</evidence>
<feature type="transmembrane region" description="Helical" evidence="2">
    <location>
        <begin position="272"/>
        <end position="292"/>
    </location>
</feature>
<feature type="transmembrane region" description="Helical" evidence="2">
    <location>
        <begin position="339"/>
        <end position="356"/>
    </location>
</feature>
<dbReference type="RefSeq" id="WP_256531424.1">
    <property type="nucleotide sequence ID" value="NZ_CP101824.1"/>
</dbReference>
<feature type="transmembrane region" description="Helical" evidence="2">
    <location>
        <begin position="181"/>
        <end position="205"/>
    </location>
</feature>
<sequence>MTGDATESERDDTAEPERGDPSEFEEGTSTGTEPGASSESASGEPNESATTTDATAGDGVPAVPTVRSQLWLTTRALAREEWRIHTTLFDGYRFLGMPLLITAFAAGTAVLLTETGTTPDAIVAGVHAAALVFGLYAGTAGFAGSSMLEDVFGAHQFLLGVAATLPLSRRLVLGLFLVKDAVFYGVFFVLPMAVGAAGVSGWTVASVVGQWLSLWLVFAGGMAVTVAAISARTNGIPAWAIGLVVVLGVGVTVATGSIGTALEVLVTVGDPLAAAGLALATAALGGVALAAYQPTHVPPSRTAPQRFDRIRRFLPTDDPLVAKVLLELGRSSGGYAKPFVAVALLAGLVAGSLGIVESITGLAPAPGIFFGSVLGVSAFTTYNWLTQFDAVDDYLILPVSVVDVFRAKHVAFVIVGVPTAAVPYALAVVWFEATPMDALAGAAVLVGYAGYYYGLTVALAGFSPNEFLFDGARFAAFGAGVALPLVPTLVAAFVLTPPSAPTAVALIGASAVLAAVGVVLSRRAATYWADRTMAGTV</sequence>
<keyword evidence="2" id="KW-1133">Transmembrane helix</keyword>
<evidence type="ECO:0008006" key="5">
    <source>
        <dbReference type="Google" id="ProtNLM"/>
    </source>
</evidence>